<feature type="transmembrane region" description="Helical" evidence="1">
    <location>
        <begin position="22"/>
        <end position="44"/>
    </location>
</feature>
<dbReference type="EC" id="1.14.19.-" evidence="3"/>
<dbReference type="InterPro" id="IPR012171">
    <property type="entry name" value="Fatty_acid_desaturase"/>
</dbReference>
<gene>
    <name evidence="3" type="ORF">KTO63_24840</name>
</gene>
<dbReference type="GO" id="GO:0016020">
    <property type="term" value="C:membrane"/>
    <property type="evidence" value="ECO:0007669"/>
    <property type="project" value="TreeGrafter"/>
</dbReference>
<proteinExistence type="predicted"/>
<organism evidence="3 4">
    <name type="scientific">Pinibacter aurantiacus</name>
    <dbReference type="NCBI Taxonomy" id="2851599"/>
    <lineage>
        <taxon>Bacteria</taxon>
        <taxon>Pseudomonadati</taxon>
        <taxon>Bacteroidota</taxon>
        <taxon>Chitinophagia</taxon>
        <taxon>Chitinophagales</taxon>
        <taxon>Chitinophagaceae</taxon>
        <taxon>Pinibacter</taxon>
    </lineage>
</organism>
<feature type="transmembrane region" description="Helical" evidence="1">
    <location>
        <begin position="175"/>
        <end position="194"/>
    </location>
</feature>
<feature type="transmembrane region" description="Helical" evidence="1">
    <location>
        <begin position="148"/>
        <end position="168"/>
    </location>
</feature>
<evidence type="ECO:0000313" key="4">
    <source>
        <dbReference type="Proteomes" id="UP000812270"/>
    </source>
</evidence>
<comment type="caution">
    <text evidence="3">The sequence shown here is derived from an EMBL/GenBank/DDBJ whole genome shotgun (WGS) entry which is preliminary data.</text>
</comment>
<reference evidence="3" key="1">
    <citation type="submission" date="2021-06" db="EMBL/GenBank/DDBJ databases">
        <authorList>
            <person name="Huq M.A."/>
        </authorList>
    </citation>
    <scope>NUCLEOTIDE SEQUENCE</scope>
    <source>
        <strain evidence="3">MAH-26</strain>
    </source>
</reference>
<dbReference type="Proteomes" id="UP000812270">
    <property type="component" value="Unassembled WGS sequence"/>
</dbReference>
<evidence type="ECO:0000256" key="1">
    <source>
        <dbReference type="SAM" id="Phobius"/>
    </source>
</evidence>
<feature type="transmembrane region" description="Helical" evidence="1">
    <location>
        <begin position="50"/>
        <end position="68"/>
    </location>
</feature>
<dbReference type="GO" id="GO:0016717">
    <property type="term" value="F:oxidoreductase activity, acting on paired donors, with oxidation of a pair of donors resulting in the reduction of molecular oxygen to two molecules of water"/>
    <property type="evidence" value="ECO:0007669"/>
    <property type="project" value="TreeGrafter"/>
</dbReference>
<feature type="transmembrane region" description="Helical" evidence="1">
    <location>
        <begin position="200"/>
        <end position="220"/>
    </location>
</feature>
<dbReference type="Pfam" id="PF00487">
    <property type="entry name" value="FA_desaturase"/>
    <property type="match status" value="1"/>
</dbReference>
<dbReference type="AlphaFoldDB" id="A0A9E2SGQ1"/>
<dbReference type="PANTHER" id="PTHR19353:SF73">
    <property type="entry name" value="FATTY ACID DESATURASE"/>
    <property type="match status" value="1"/>
</dbReference>
<keyword evidence="1" id="KW-0472">Membrane</keyword>
<dbReference type="GO" id="GO:0006629">
    <property type="term" value="P:lipid metabolic process"/>
    <property type="evidence" value="ECO:0007669"/>
    <property type="project" value="InterPro"/>
</dbReference>
<dbReference type="PANTHER" id="PTHR19353">
    <property type="entry name" value="FATTY ACID DESATURASE 2"/>
    <property type="match status" value="1"/>
</dbReference>
<dbReference type="InterPro" id="IPR005804">
    <property type="entry name" value="FA_desaturase_dom"/>
</dbReference>
<keyword evidence="4" id="KW-1185">Reference proteome</keyword>
<feature type="transmembrane region" description="Helical" evidence="1">
    <location>
        <begin position="75"/>
        <end position="95"/>
    </location>
</feature>
<keyword evidence="1" id="KW-1133">Transmembrane helix</keyword>
<protein>
    <submittedName>
        <fullName evidence="3">Fatty acid desaturase</fullName>
        <ecNumber evidence="3">1.14.19.-</ecNumber>
    </submittedName>
</protein>
<sequence>MRKGKELILATKPFAKENRSQSWLYTISTLCFLVSAIVAIYVVQPLLLKAFFSVLSGLLMVRFFVIYHDYQHHTILTKSPVASVLMTIFGLYILAPENIWKRSHDYHHANNSKLFTTSIGSFPIVTKDKFESLSRRQKAGYLFIRHPLTILMGYVSMFMLGMCIKSFLSCPRRHIDSLLALIIHFAASVAIVFYLGWAAWLFGMLLPFIIAHAFGAYLFYAQHNFPTVFFNDKEGWTYECAALESSSFMQMNVVMRWFTANIGYHHIHHLNAKIPFYRLPEVMKAFPELQHAKRTSLKLKDIYACLQLKVWDVKNKQMIGLRALR</sequence>
<keyword evidence="3" id="KW-0560">Oxidoreductase</keyword>
<dbReference type="EMBL" id="JAHSPG010000018">
    <property type="protein sequence ID" value="MBV4360415.1"/>
    <property type="molecule type" value="Genomic_DNA"/>
</dbReference>
<dbReference type="RefSeq" id="WP_217794771.1">
    <property type="nucleotide sequence ID" value="NZ_JAHSPG010000018.1"/>
</dbReference>
<evidence type="ECO:0000313" key="3">
    <source>
        <dbReference type="EMBL" id="MBV4360415.1"/>
    </source>
</evidence>
<name>A0A9E2SGQ1_9BACT</name>
<feature type="domain" description="Fatty acid desaturase" evidence="2">
    <location>
        <begin position="51"/>
        <end position="287"/>
    </location>
</feature>
<keyword evidence="1" id="KW-0812">Transmembrane</keyword>
<accession>A0A9E2SGQ1</accession>
<evidence type="ECO:0000259" key="2">
    <source>
        <dbReference type="Pfam" id="PF00487"/>
    </source>
</evidence>